<proteinExistence type="predicted"/>
<keyword evidence="1" id="KW-0732">Signal</keyword>
<sequence length="271" mass="30033">MSRLAFLAAIAVLITGCAATPPAPVPTTYVPSPYFSPSQEMADDDGDDEFIQICARKKTRVRVSNRPCDDAEPGHAWYFLPVDEHVPATGRKAKKGSFKRPDGITYRAPAKGGLGRAVMIEDEYVDYVEVCTLKRTRVRASDVNCDHGEKGYAWYYIRMDGYVPPIGKKAEEGSFFTVPYEDPYRARRKGGDAVDAAIGYKDAAAAQEEEEEEEEEEYCTSTINGQCVQTNRCTETVNGVCTRTEDGALSSTSKRCSNVFVGKRWTQRCGR</sequence>
<evidence type="ECO:0000313" key="3">
    <source>
        <dbReference type="Proteomes" id="UP001499843"/>
    </source>
</evidence>
<evidence type="ECO:0000313" key="2">
    <source>
        <dbReference type="EMBL" id="GAA2209438.1"/>
    </source>
</evidence>
<reference evidence="2 3" key="1">
    <citation type="journal article" date="2019" name="Int. J. Syst. Evol. Microbiol.">
        <title>The Global Catalogue of Microorganisms (GCM) 10K type strain sequencing project: providing services to taxonomists for standard genome sequencing and annotation.</title>
        <authorList>
            <consortium name="The Broad Institute Genomics Platform"/>
            <consortium name="The Broad Institute Genome Sequencing Center for Infectious Disease"/>
            <person name="Wu L."/>
            <person name="Ma J."/>
        </authorList>
    </citation>
    <scope>NUCLEOTIDE SEQUENCE [LARGE SCALE GENOMIC DNA]</scope>
    <source>
        <strain evidence="2 3">JCM 16114</strain>
    </source>
</reference>
<organism evidence="2 3">
    <name type="scientific">Nonomuraea monospora</name>
    <dbReference type="NCBI Taxonomy" id="568818"/>
    <lineage>
        <taxon>Bacteria</taxon>
        <taxon>Bacillati</taxon>
        <taxon>Actinomycetota</taxon>
        <taxon>Actinomycetes</taxon>
        <taxon>Streptosporangiales</taxon>
        <taxon>Streptosporangiaceae</taxon>
        <taxon>Nonomuraea</taxon>
    </lineage>
</organism>
<evidence type="ECO:0000256" key="1">
    <source>
        <dbReference type="SAM" id="SignalP"/>
    </source>
</evidence>
<dbReference type="PROSITE" id="PS51257">
    <property type="entry name" value="PROKAR_LIPOPROTEIN"/>
    <property type="match status" value="1"/>
</dbReference>
<feature type="chain" id="PRO_5045864118" description="Lipoprotein" evidence="1">
    <location>
        <begin position="20"/>
        <end position="271"/>
    </location>
</feature>
<keyword evidence="3" id="KW-1185">Reference proteome</keyword>
<name>A0ABN3CJ32_9ACTN</name>
<comment type="caution">
    <text evidence="2">The sequence shown here is derived from an EMBL/GenBank/DDBJ whole genome shotgun (WGS) entry which is preliminary data.</text>
</comment>
<evidence type="ECO:0008006" key="4">
    <source>
        <dbReference type="Google" id="ProtNLM"/>
    </source>
</evidence>
<dbReference type="Proteomes" id="UP001499843">
    <property type="component" value="Unassembled WGS sequence"/>
</dbReference>
<accession>A0ABN3CJ32</accession>
<feature type="signal peptide" evidence="1">
    <location>
        <begin position="1"/>
        <end position="19"/>
    </location>
</feature>
<gene>
    <name evidence="2" type="ORF">GCM10009850_048960</name>
</gene>
<dbReference type="RefSeq" id="WP_344478707.1">
    <property type="nucleotide sequence ID" value="NZ_BAAAQX010000012.1"/>
</dbReference>
<protein>
    <recommendedName>
        <fullName evidence="4">Lipoprotein</fullName>
    </recommendedName>
</protein>
<dbReference type="EMBL" id="BAAAQX010000012">
    <property type="protein sequence ID" value="GAA2209438.1"/>
    <property type="molecule type" value="Genomic_DNA"/>
</dbReference>